<gene>
    <name evidence="1" type="ORF">PDESU_02675</name>
</gene>
<sequence>MPTISIFYGILIKMFFYDTEKHHVPHIHAEYQGDMAVYSIENGDVLAGKLPPKKNKLVVAWIEIHKEDLIADWELAVNGQNPLPIRGLDQ</sequence>
<name>A0A6C2U2L8_PONDE</name>
<dbReference type="AlphaFoldDB" id="A0A6C2U2L8"/>
<evidence type="ECO:0000313" key="2">
    <source>
        <dbReference type="Proteomes" id="UP000366872"/>
    </source>
</evidence>
<evidence type="ECO:0000313" key="1">
    <source>
        <dbReference type="EMBL" id="VGO14117.1"/>
    </source>
</evidence>
<dbReference type="RefSeq" id="WP_187357951.1">
    <property type="nucleotide sequence ID" value="NZ_CAAHFG010000001.1"/>
</dbReference>
<accession>A0A6C2U2L8</accession>
<dbReference type="Pfam" id="PF13711">
    <property type="entry name" value="DUF4160"/>
    <property type="match status" value="1"/>
</dbReference>
<evidence type="ECO:0008006" key="3">
    <source>
        <dbReference type="Google" id="ProtNLM"/>
    </source>
</evidence>
<dbReference type="Proteomes" id="UP000366872">
    <property type="component" value="Unassembled WGS sequence"/>
</dbReference>
<keyword evidence="2" id="KW-1185">Reference proteome</keyword>
<dbReference type="InterPro" id="IPR025427">
    <property type="entry name" value="DUF4160"/>
</dbReference>
<proteinExistence type="predicted"/>
<organism evidence="1 2">
    <name type="scientific">Pontiella desulfatans</name>
    <dbReference type="NCBI Taxonomy" id="2750659"/>
    <lineage>
        <taxon>Bacteria</taxon>
        <taxon>Pseudomonadati</taxon>
        <taxon>Kiritimatiellota</taxon>
        <taxon>Kiritimatiellia</taxon>
        <taxon>Kiritimatiellales</taxon>
        <taxon>Pontiellaceae</taxon>
        <taxon>Pontiella</taxon>
    </lineage>
</organism>
<dbReference type="EMBL" id="CAAHFG010000001">
    <property type="protein sequence ID" value="VGO14117.1"/>
    <property type="molecule type" value="Genomic_DNA"/>
</dbReference>
<protein>
    <recommendedName>
        <fullName evidence="3">DUF4160 domain-containing protein</fullName>
    </recommendedName>
</protein>
<reference evidence="1 2" key="1">
    <citation type="submission" date="2019-04" db="EMBL/GenBank/DDBJ databases">
        <authorList>
            <person name="Van Vliet M D."/>
        </authorList>
    </citation>
    <scope>NUCLEOTIDE SEQUENCE [LARGE SCALE GENOMIC DNA]</scope>
    <source>
        <strain evidence="1 2">F1</strain>
    </source>
</reference>